<dbReference type="InterPro" id="IPR036291">
    <property type="entry name" value="NAD(P)-bd_dom_sf"/>
</dbReference>
<feature type="compositionally biased region" description="Basic and acidic residues" evidence="1">
    <location>
        <begin position="275"/>
        <end position="315"/>
    </location>
</feature>
<dbReference type="SUPFAM" id="SSF51735">
    <property type="entry name" value="NAD(P)-binding Rossmann-fold domains"/>
    <property type="match status" value="1"/>
</dbReference>
<evidence type="ECO:0000256" key="1">
    <source>
        <dbReference type="SAM" id="MobiDB-lite"/>
    </source>
</evidence>
<feature type="region of interest" description="Disordered" evidence="1">
    <location>
        <begin position="191"/>
        <end position="211"/>
    </location>
</feature>
<accession>A0A6A4JYE1</accession>
<dbReference type="FunFam" id="3.40.50.720:FF:000084">
    <property type="entry name" value="Short-chain dehydrogenase reductase"/>
    <property type="match status" value="1"/>
</dbReference>
<dbReference type="AlphaFoldDB" id="A0A6A4JYE1"/>
<name>A0A6A4JYE1_APOLU</name>
<feature type="compositionally biased region" description="Polar residues" evidence="1">
    <location>
        <begin position="316"/>
        <end position="327"/>
    </location>
</feature>
<keyword evidence="3" id="KW-1185">Reference proteome</keyword>
<dbReference type="Proteomes" id="UP000466442">
    <property type="component" value="Unassembled WGS sequence"/>
</dbReference>
<feature type="compositionally biased region" description="Basic and acidic residues" evidence="1">
    <location>
        <begin position="194"/>
        <end position="206"/>
    </location>
</feature>
<dbReference type="EMBL" id="WIXP02000002">
    <property type="protein sequence ID" value="KAF6215101.1"/>
    <property type="molecule type" value="Genomic_DNA"/>
</dbReference>
<gene>
    <name evidence="2" type="ORF">GE061_009850</name>
</gene>
<protein>
    <submittedName>
        <fullName evidence="2">Uncharacterized protein</fullName>
    </submittedName>
</protein>
<dbReference type="PANTHER" id="PTHR43975:SF2">
    <property type="entry name" value="EG:BACR7A4.14 PROTEIN-RELATED"/>
    <property type="match status" value="1"/>
</dbReference>
<dbReference type="Gene3D" id="3.40.50.720">
    <property type="entry name" value="NAD(P)-binding Rossmann-like Domain"/>
    <property type="match status" value="1"/>
</dbReference>
<dbReference type="OrthoDB" id="47007at2759"/>
<feature type="region of interest" description="Disordered" evidence="1">
    <location>
        <begin position="266"/>
        <end position="352"/>
    </location>
</feature>
<evidence type="ECO:0000313" key="2">
    <source>
        <dbReference type="EMBL" id="KAF6215101.1"/>
    </source>
</evidence>
<reference evidence="2" key="1">
    <citation type="journal article" date="2021" name="Mol. Ecol. Resour.">
        <title>Apolygus lucorum genome provides insights into omnivorousness and mesophyll feeding.</title>
        <authorList>
            <person name="Liu Y."/>
            <person name="Liu H."/>
            <person name="Wang H."/>
            <person name="Huang T."/>
            <person name="Liu B."/>
            <person name="Yang B."/>
            <person name="Yin L."/>
            <person name="Li B."/>
            <person name="Zhang Y."/>
            <person name="Zhang S."/>
            <person name="Jiang F."/>
            <person name="Zhang X."/>
            <person name="Ren Y."/>
            <person name="Wang B."/>
            <person name="Wang S."/>
            <person name="Lu Y."/>
            <person name="Wu K."/>
            <person name="Fan W."/>
            <person name="Wang G."/>
        </authorList>
    </citation>
    <scope>NUCLEOTIDE SEQUENCE</scope>
    <source>
        <strain evidence="2">12Hb</strain>
    </source>
</reference>
<comment type="caution">
    <text evidence="2">The sequence shown here is derived from an EMBL/GenBank/DDBJ whole genome shotgun (WGS) entry which is preliminary data.</text>
</comment>
<proteinExistence type="predicted"/>
<dbReference type="InterPro" id="IPR002347">
    <property type="entry name" value="SDR_fam"/>
</dbReference>
<evidence type="ECO:0000313" key="3">
    <source>
        <dbReference type="Proteomes" id="UP000466442"/>
    </source>
</evidence>
<dbReference type="PANTHER" id="PTHR43975">
    <property type="entry name" value="ZGC:101858"/>
    <property type="match status" value="1"/>
</dbReference>
<sequence length="352" mass="38225">MSPVLSFRGKVVLITGAGSVIGAQIARDFSKLGASLVLTDTDKTQLNKVNEECGGNCLLIAAELTKNEDVSSVFEQTLDKFKKLDVLVNYSGTGEKCLEEVSSLDYYDLTMNVNVRLVHHVTMLAVPHLIETKGSIVNVSGLSAGCQLSHVLSNRVSRCALEQLTKCAALQLAPKGVRVNAVSPEMIDTTLNARDSKKNGSKKECGRSGTPKDVADAVVFLASDRAEFISGANLPVDGGRHLTCNFRDINRNEKLQGSIQACSEMVQSPKQNAGLKKEIHKEEPVQKQESKGATVQKHDSKEKYAKRQELKEEPSKPTSTKQPTIITMNHDKPVQKNGDSSQQTKHGDLVGK</sequence>
<dbReference type="Pfam" id="PF13561">
    <property type="entry name" value="adh_short_C2"/>
    <property type="match status" value="1"/>
</dbReference>
<dbReference type="PRINTS" id="PR00081">
    <property type="entry name" value="GDHRDH"/>
</dbReference>
<organism evidence="2 3">
    <name type="scientific">Apolygus lucorum</name>
    <name type="common">Small green plant bug</name>
    <name type="synonym">Lygocoris lucorum</name>
    <dbReference type="NCBI Taxonomy" id="248454"/>
    <lineage>
        <taxon>Eukaryota</taxon>
        <taxon>Metazoa</taxon>
        <taxon>Ecdysozoa</taxon>
        <taxon>Arthropoda</taxon>
        <taxon>Hexapoda</taxon>
        <taxon>Insecta</taxon>
        <taxon>Pterygota</taxon>
        <taxon>Neoptera</taxon>
        <taxon>Paraneoptera</taxon>
        <taxon>Hemiptera</taxon>
        <taxon>Heteroptera</taxon>
        <taxon>Panheteroptera</taxon>
        <taxon>Cimicomorpha</taxon>
        <taxon>Miridae</taxon>
        <taxon>Mirini</taxon>
        <taxon>Apolygus</taxon>
    </lineage>
</organism>